<dbReference type="EMBL" id="CAJVAX010000012">
    <property type="protein sequence ID" value="CAG7627675.1"/>
    <property type="molecule type" value="Genomic_DNA"/>
</dbReference>
<proteinExistence type="predicted"/>
<accession>A0A9W4E3X6</accession>
<keyword evidence="2" id="KW-1185">Reference proteome</keyword>
<evidence type="ECO:0000313" key="1">
    <source>
        <dbReference type="EMBL" id="CAG7627675.1"/>
    </source>
</evidence>
<organism evidence="1 2">
    <name type="scientific">Actinacidiphila bryophytorum</name>
    <dbReference type="NCBI Taxonomy" id="1436133"/>
    <lineage>
        <taxon>Bacteria</taxon>
        <taxon>Bacillati</taxon>
        <taxon>Actinomycetota</taxon>
        <taxon>Actinomycetes</taxon>
        <taxon>Kitasatosporales</taxon>
        <taxon>Streptomycetaceae</taxon>
        <taxon>Actinacidiphila</taxon>
    </lineage>
</organism>
<reference evidence="1" key="1">
    <citation type="submission" date="2021-06" db="EMBL/GenBank/DDBJ databases">
        <authorList>
            <person name="Arsene-Ploetze F."/>
        </authorList>
    </citation>
    <scope>NUCLEOTIDE SEQUENCE</scope>
    <source>
        <strain evidence="1">SBRY1</strain>
    </source>
</reference>
<protein>
    <submittedName>
        <fullName evidence="1">Uncharacterized protein</fullName>
    </submittedName>
</protein>
<sequence>MGAGRAVPRAPEVVAVRRHVTDVVAVRRHATDVVAVRRHVTVGGGRAARGERMAG</sequence>
<dbReference type="Proteomes" id="UP001153328">
    <property type="component" value="Unassembled WGS sequence"/>
</dbReference>
<dbReference type="AlphaFoldDB" id="A0A9W4E3X6"/>
<evidence type="ECO:0000313" key="2">
    <source>
        <dbReference type="Proteomes" id="UP001153328"/>
    </source>
</evidence>
<gene>
    <name evidence="1" type="ORF">SBRY_20389</name>
</gene>
<name>A0A9W4E3X6_9ACTN</name>
<comment type="caution">
    <text evidence="1">The sequence shown here is derived from an EMBL/GenBank/DDBJ whole genome shotgun (WGS) entry which is preliminary data.</text>
</comment>